<keyword evidence="1" id="KW-0805">Transcription regulation</keyword>
<dbReference type="Pfam" id="PF00392">
    <property type="entry name" value="GntR"/>
    <property type="match status" value="1"/>
</dbReference>
<dbReference type="SMART" id="SM00895">
    <property type="entry name" value="FCD"/>
    <property type="match status" value="1"/>
</dbReference>
<dbReference type="InterPro" id="IPR036390">
    <property type="entry name" value="WH_DNA-bd_sf"/>
</dbReference>
<dbReference type="GO" id="GO:0003677">
    <property type="term" value="F:DNA binding"/>
    <property type="evidence" value="ECO:0007669"/>
    <property type="project" value="UniProtKB-KW"/>
</dbReference>
<dbReference type="Gene3D" id="1.10.10.10">
    <property type="entry name" value="Winged helix-like DNA-binding domain superfamily/Winged helix DNA-binding domain"/>
    <property type="match status" value="1"/>
</dbReference>
<sequence length="244" mass="27053">MDIEFRQARAWYTSAVVHDEAPALPPLGRSTTRSDLVAASIKSAILSGRLRPDELLVERRIADQLGVSKTPVREALIALTSTGLLAPTRNRGVAVRRLGPEDVRQVYEMRLLVEPWAAGRVAETGTLDAAEANRALDDAARFVELDDHPGLSLANRRFHRSIYSTCANELVIRTLGDLQDLTALGTVSLLWEQWPTWRAELEEHREILAAVREGRAAAAEELVRGHIQRSISRLRNERTQAATG</sequence>
<gene>
    <name evidence="5" type="ORF">FB388_7492</name>
</gene>
<accession>A0A543FQD0</accession>
<dbReference type="GO" id="GO:0003700">
    <property type="term" value="F:DNA-binding transcription factor activity"/>
    <property type="evidence" value="ECO:0007669"/>
    <property type="project" value="InterPro"/>
</dbReference>
<evidence type="ECO:0000256" key="1">
    <source>
        <dbReference type="ARBA" id="ARBA00023015"/>
    </source>
</evidence>
<dbReference type="PRINTS" id="PR00035">
    <property type="entry name" value="HTHGNTR"/>
</dbReference>
<evidence type="ECO:0000256" key="3">
    <source>
        <dbReference type="ARBA" id="ARBA00023163"/>
    </source>
</evidence>
<dbReference type="EMBL" id="VFPH01000003">
    <property type="protein sequence ID" value="TQM36042.1"/>
    <property type="molecule type" value="Genomic_DNA"/>
</dbReference>
<dbReference type="RefSeq" id="WP_170226004.1">
    <property type="nucleotide sequence ID" value="NZ_VFPH01000003.1"/>
</dbReference>
<dbReference type="SUPFAM" id="SSF48008">
    <property type="entry name" value="GntR ligand-binding domain-like"/>
    <property type="match status" value="1"/>
</dbReference>
<protein>
    <submittedName>
        <fullName evidence="5">GntR family transcriptional regulator</fullName>
    </submittedName>
</protein>
<feature type="domain" description="HTH gntR-type" evidence="4">
    <location>
        <begin position="31"/>
        <end position="98"/>
    </location>
</feature>
<keyword evidence="3" id="KW-0804">Transcription</keyword>
<organism evidence="5 6">
    <name type="scientific">Pseudonocardia cypriaca</name>
    <dbReference type="NCBI Taxonomy" id="882449"/>
    <lineage>
        <taxon>Bacteria</taxon>
        <taxon>Bacillati</taxon>
        <taxon>Actinomycetota</taxon>
        <taxon>Actinomycetes</taxon>
        <taxon>Pseudonocardiales</taxon>
        <taxon>Pseudonocardiaceae</taxon>
        <taxon>Pseudonocardia</taxon>
    </lineage>
</organism>
<dbReference type="Pfam" id="PF07729">
    <property type="entry name" value="FCD"/>
    <property type="match status" value="1"/>
</dbReference>
<dbReference type="PANTHER" id="PTHR43537:SF24">
    <property type="entry name" value="GLUCONATE OPERON TRANSCRIPTIONAL REPRESSOR"/>
    <property type="match status" value="1"/>
</dbReference>
<dbReference type="AlphaFoldDB" id="A0A543FQD0"/>
<dbReference type="InterPro" id="IPR000524">
    <property type="entry name" value="Tscrpt_reg_HTH_GntR"/>
</dbReference>
<dbReference type="Gene3D" id="1.20.120.530">
    <property type="entry name" value="GntR ligand-binding domain-like"/>
    <property type="match status" value="1"/>
</dbReference>
<dbReference type="InterPro" id="IPR008920">
    <property type="entry name" value="TF_FadR/GntR_C"/>
</dbReference>
<evidence type="ECO:0000259" key="4">
    <source>
        <dbReference type="PROSITE" id="PS50949"/>
    </source>
</evidence>
<keyword evidence="2" id="KW-0238">DNA-binding</keyword>
<comment type="caution">
    <text evidence="5">The sequence shown here is derived from an EMBL/GenBank/DDBJ whole genome shotgun (WGS) entry which is preliminary data.</text>
</comment>
<dbReference type="InterPro" id="IPR011711">
    <property type="entry name" value="GntR_C"/>
</dbReference>
<keyword evidence="6" id="KW-1185">Reference proteome</keyword>
<proteinExistence type="predicted"/>
<reference evidence="5 6" key="1">
    <citation type="submission" date="2019-06" db="EMBL/GenBank/DDBJ databases">
        <title>Sequencing the genomes of 1000 actinobacteria strains.</title>
        <authorList>
            <person name="Klenk H.-P."/>
        </authorList>
    </citation>
    <scope>NUCLEOTIDE SEQUENCE [LARGE SCALE GENOMIC DNA]</scope>
    <source>
        <strain evidence="5 6">DSM 45511</strain>
    </source>
</reference>
<dbReference type="InterPro" id="IPR036388">
    <property type="entry name" value="WH-like_DNA-bd_sf"/>
</dbReference>
<evidence type="ECO:0000313" key="6">
    <source>
        <dbReference type="Proteomes" id="UP000319818"/>
    </source>
</evidence>
<evidence type="ECO:0000313" key="5">
    <source>
        <dbReference type="EMBL" id="TQM36042.1"/>
    </source>
</evidence>
<dbReference type="PROSITE" id="PS50949">
    <property type="entry name" value="HTH_GNTR"/>
    <property type="match status" value="1"/>
</dbReference>
<dbReference type="PANTHER" id="PTHR43537">
    <property type="entry name" value="TRANSCRIPTIONAL REGULATOR, GNTR FAMILY"/>
    <property type="match status" value="1"/>
</dbReference>
<dbReference type="Proteomes" id="UP000319818">
    <property type="component" value="Unassembled WGS sequence"/>
</dbReference>
<dbReference type="SUPFAM" id="SSF46785">
    <property type="entry name" value="Winged helix' DNA-binding domain"/>
    <property type="match status" value="1"/>
</dbReference>
<name>A0A543FQD0_9PSEU</name>
<dbReference type="SMART" id="SM00345">
    <property type="entry name" value="HTH_GNTR"/>
    <property type="match status" value="1"/>
</dbReference>
<evidence type="ECO:0000256" key="2">
    <source>
        <dbReference type="ARBA" id="ARBA00023125"/>
    </source>
</evidence>
<dbReference type="CDD" id="cd07377">
    <property type="entry name" value="WHTH_GntR"/>
    <property type="match status" value="1"/>
</dbReference>